<keyword evidence="2" id="KW-0560">Oxidoreductase</keyword>
<dbReference type="Pfam" id="PF00106">
    <property type="entry name" value="adh_short"/>
    <property type="match status" value="1"/>
</dbReference>
<evidence type="ECO:0000256" key="3">
    <source>
        <dbReference type="RuleBase" id="RU000363"/>
    </source>
</evidence>
<dbReference type="InterPro" id="IPR020904">
    <property type="entry name" value="Sc_DH/Rdtase_CS"/>
</dbReference>
<evidence type="ECO:0000313" key="5">
    <source>
        <dbReference type="Proteomes" id="UP000468735"/>
    </source>
</evidence>
<dbReference type="InterPro" id="IPR002347">
    <property type="entry name" value="SDR_fam"/>
</dbReference>
<name>A0A6H9YV24_9ACTN</name>
<dbReference type="PANTHER" id="PTHR43157:SF31">
    <property type="entry name" value="PHOSPHATIDYLINOSITOL-GLYCAN BIOSYNTHESIS CLASS F PROTEIN"/>
    <property type="match status" value="1"/>
</dbReference>
<dbReference type="PANTHER" id="PTHR43157">
    <property type="entry name" value="PHOSPHATIDYLINOSITOL-GLYCAN BIOSYNTHESIS CLASS F PROTEIN-RELATED"/>
    <property type="match status" value="1"/>
</dbReference>
<evidence type="ECO:0000313" key="4">
    <source>
        <dbReference type="EMBL" id="KAB2352477.1"/>
    </source>
</evidence>
<dbReference type="InterPro" id="IPR036291">
    <property type="entry name" value="NAD(P)-bd_dom_sf"/>
</dbReference>
<gene>
    <name evidence="4" type="ORF">F8566_01990</name>
</gene>
<evidence type="ECO:0000256" key="2">
    <source>
        <dbReference type="ARBA" id="ARBA00023002"/>
    </source>
</evidence>
<dbReference type="EMBL" id="WBMT01000001">
    <property type="protein sequence ID" value="KAB2352477.1"/>
    <property type="molecule type" value="Genomic_DNA"/>
</dbReference>
<comment type="caution">
    <text evidence="4">The sequence shown here is derived from an EMBL/GenBank/DDBJ whole genome shotgun (WGS) entry which is preliminary data.</text>
</comment>
<dbReference type="SUPFAM" id="SSF51735">
    <property type="entry name" value="NAD(P)-binding Rossmann-fold domains"/>
    <property type="match status" value="1"/>
</dbReference>
<dbReference type="Proteomes" id="UP000468735">
    <property type="component" value="Unassembled WGS sequence"/>
</dbReference>
<comment type="similarity">
    <text evidence="1 3">Belongs to the short-chain dehydrogenases/reductases (SDR) family.</text>
</comment>
<dbReference type="OrthoDB" id="3237043at2"/>
<keyword evidence="5" id="KW-1185">Reference proteome</keyword>
<dbReference type="AlphaFoldDB" id="A0A6H9YV24"/>
<protein>
    <submittedName>
        <fullName evidence="4">SDR family NAD(P)-dependent oxidoreductase</fullName>
    </submittedName>
</protein>
<dbReference type="RefSeq" id="WP_151557328.1">
    <property type="nucleotide sequence ID" value="NZ_WBMT01000001.1"/>
</dbReference>
<proteinExistence type="inferred from homology"/>
<dbReference type="PRINTS" id="PR00081">
    <property type="entry name" value="GDHRDH"/>
</dbReference>
<dbReference type="GO" id="GO:0016491">
    <property type="term" value="F:oxidoreductase activity"/>
    <property type="evidence" value="ECO:0007669"/>
    <property type="project" value="UniProtKB-KW"/>
</dbReference>
<reference evidence="4 5" key="1">
    <citation type="submission" date="2019-09" db="EMBL/GenBank/DDBJ databases">
        <title>Actinomadura physcomitrii sp. nov., a novel actinomycete isolated from moss [Physcomitrium sphaericum (Ludw) Fuernr].</title>
        <authorList>
            <person name="Zhuang X."/>
            <person name="Liu C."/>
        </authorList>
    </citation>
    <scope>NUCLEOTIDE SEQUENCE [LARGE SCALE GENOMIC DNA]</scope>
    <source>
        <strain evidence="4 5">HMC1</strain>
    </source>
</reference>
<organism evidence="4 5">
    <name type="scientific">Actinomadura rudentiformis</name>
    <dbReference type="NCBI Taxonomy" id="359158"/>
    <lineage>
        <taxon>Bacteria</taxon>
        <taxon>Bacillati</taxon>
        <taxon>Actinomycetota</taxon>
        <taxon>Actinomycetes</taxon>
        <taxon>Streptosporangiales</taxon>
        <taxon>Thermomonosporaceae</taxon>
        <taxon>Actinomadura</taxon>
    </lineage>
</organism>
<accession>A0A6H9YV24</accession>
<dbReference type="Gene3D" id="3.40.50.720">
    <property type="entry name" value="NAD(P)-binding Rossmann-like Domain"/>
    <property type="match status" value="1"/>
</dbReference>
<evidence type="ECO:0000256" key="1">
    <source>
        <dbReference type="ARBA" id="ARBA00006484"/>
    </source>
</evidence>
<sequence length="282" mass="30335">MNARNLQGRTVVITGASAGIGAAAARRFGELGATVAVVGRSQEKTKAIAAQVGGEAHLADYGSLDDVRRLAADLLAAHERIDILANNAGAIFTGRQTSTDGHELTFQVNHLAPFLLTNLLLDRLASAPEGAQVINTGSAKYRTAHLDLDDLDGTRRRYRGMQTYATSKLATILFTRELAQRLQDTSVTASAFHPGTVATDIGRDSALVRTFMKSRLAKVMISTAEQGAEPLLHLATLTDPQTANGAYFHRLAREEPKNEQARDPNLARQLWERSAQLTGLAP</sequence>
<dbReference type="PROSITE" id="PS00061">
    <property type="entry name" value="ADH_SHORT"/>
    <property type="match status" value="1"/>
</dbReference>
<dbReference type="PRINTS" id="PR00080">
    <property type="entry name" value="SDRFAMILY"/>
</dbReference>